<keyword evidence="1 2" id="KW-0732">Signal</keyword>
<name>A0A4Q0T1X3_9BACT</name>
<dbReference type="Gene3D" id="2.40.160.20">
    <property type="match status" value="1"/>
</dbReference>
<accession>A0A4Q0T1X3</accession>
<dbReference type="AlphaFoldDB" id="A0A4Q0T1X3"/>
<dbReference type="OrthoDB" id="121884at2"/>
<evidence type="ECO:0000313" key="5">
    <source>
        <dbReference type="Proteomes" id="UP000289437"/>
    </source>
</evidence>
<evidence type="ECO:0000256" key="1">
    <source>
        <dbReference type="ARBA" id="ARBA00022729"/>
    </source>
</evidence>
<gene>
    <name evidence="4" type="ORF">GRAN_2766</name>
</gene>
<sequence length="189" mass="20951">MSHRLILLLLFLIAALPKSHAQATPTASRIADLQLGVSVSGAIPDYGTNVWHGYGFYGDLDVAHHLGLEIDFHQLSGPYPVLYERTYEIGPRFVFAVRQRFAPYGKALYGRGVFNFPGTNASGQSVEVANLAYNTYTLGGGLDFKLRPGINLRLIDYEYQRWPSFPAHGLNPNVFSFGVAYHFHGGMTK</sequence>
<dbReference type="InterPro" id="IPR011250">
    <property type="entry name" value="OMP/PagP_B-barrel"/>
</dbReference>
<reference evidence="4 5" key="1">
    <citation type="submission" date="2018-11" db="EMBL/GenBank/DDBJ databases">
        <authorList>
            <person name="Mardanov A.V."/>
            <person name="Ravin N.V."/>
            <person name="Dedysh S.N."/>
        </authorList>
    </citation>
    <scope>NUCLEOTIDE SEQUENCE [LARGE SCALE GENOMIC DNA]</scope>
    <source>
        <strain evidence="4 5">AF10</strain>
    </source>
</reference>
<feature type="domain" description="Outer membrane protein beta-barrel" evidence="3">
    <location>
        <begin position="7"/>
        <end position="183"/>
    </location>
</feature>
<feature type="signal peptide" evidence="2">
    <location>
        <begin position="1"/>
        <end position="23"/>
    </location>
</feature>
<organism evidence="4 5">
    <name type="scientific">Granulicella sibirica</name>
    <dbReference type="NCBI Taxonomy" id="2479048"/>
    <lineage>
        <taxon>Bacteria</taxon>
        <taxon>Pseudomonadati</taxon>
        <taxon>Acidobacteriota</taxon>
        <taxon>Terriglobia</taxon>
        <taxon>Terriglobales</taxon>
        <taxon>Acidobacteriaceae</taxon>
        <taxon>Granulicella</taxon>
    </lineage>
</organism>
<evidence type="ECO:0000259" key="3">
    <source>
        <dbReference type="Pfam" id="PF13505"/>
    </source>
</evidence>
<dbReference type="Pfam" id="PF13505">
    <property type="entry name" value="OMP_b-brl"/>
    <property type="match status" value="1"/>
</dbReference>
<feature type="chain" id="PRO_5020305498" description="Outer membrane protein beta-barrel domain-containing protein" evidence="2">
    <location>
        <begin position="24"/>
        <end position="189"/>
    </location>
</feature>
<dbReference type="RefSeq" id="WP_128913469.1">
    <property type="nucleotide sequence ID" value="NZ_RDSM01000002.1"/>
</dbReference>
<reference evidence="5" key="2">
    <citation type="submission" date="2019-02" db="EMBL/GenBank/DDBJ databases">
        <title>Granulicella sibirica sp. nov., a psychrotolerant acidobacterium isolated from an organic soil layer in forested tundra, West Siberia.</title>
        <authorList>
            <person name="Oshkin I.Y."/>
            <person name="Kulichevskaya I.S."/>
            <person name="Rijpstra W.I.C."/>
            <person name="Sinninghe Damste J.S."/>
            <person name="Rakitin A.L."/>
            <person name="Ravin N.V."/>
            <person name="Dedysh S.N."/>
        </authorList>
    </citation>
    <scope>NUCLEOTIDE SEQUENCE [LARGE SCALE GENOMIC DNA]</scope>
    <source>
        <strain evidence="5">AF10</strain>
    </source>
</reference>
<keyword evidence="5" id="KW-1185">Reference proteome</keyword>
<protein>
    <recommendedName>
        <fullName evidence="3">Outer membrane protein beta-barrel domain-containing protein</fullName>
    </recommendedName>
</protein>
<dbReference type="SUPFAM" id="SSF56925">
    <property type="entry name" value="OMPA-like"/>
    <property type="match status" value="1"/>
</dbReference>
<dbReference type="Proteomes" id="UP000289437">
    <property type="component" value="Unassembled WGS sequence"/>
</dbReference>
<dbReference type="EMBL" id="RDSM01000002">
    <property type="protein sequence ID" value="RXH55909.1"/>
    <property type="molecule type" value="Genomic_DNA"/>
</dbReference>
<evidence type="ECO:0000313" key="4">
    <source>
        <dbReference type="EMBL" id="RXH55909.1"/>
    </source>
</evidence>
<comment type="caution">
    <text evidence="4">The sequence shown here is derived from an EMBL/GenBank/DDBJ whole genome shotgun (WGS) entry which is preliminary data.</text>
</comment>
<proteinExistence type="predicted"/>
<evidence type="ECO:0000256" key="2">
    <source>
        <dbReference type="SAM" id="SignalP"/>
    </source>
</evidence>
<dbReference type="InterPro" id="IPR027385">
    <property type="entry name" value="Beta-barrel_OMP"/>
</dbReference>